<comment type="caution">
    <text evidence="2">The sequence shown here is derived from an EMBL/GenBank/DDBJ whole genome shotgun (WGS) entry which is preliminary data.</text>
</comment>
<dbReference type="InterPro" id="IPR011660">
    <property type="entry name" value="VapB-like"/>
</dbReference>
<dbReference type="OrthoDB" id="9814421at2"/>
<keyword evidence="3" id="KW-1185">Reference proteome</keyword>
<proteinExistence type="predicted"/>
<dbReference type="EMBL" id="NHON01000129">
    <property type="protein sequence ID" value="OWJ58660.1"/>
    <property type="molecule type" value="Genomic_DNA"/>
</dbReference>
<gene>
    <name evidence="2" type="ORF">BWR60_33120</name>
</gene>
<protein>
    <submittedName>
        <fullName evidence="2">Transcription factor</fullName>
    </submittedName>
</protein>
<sequence length="81" mass="9166">MALYVKDAEVGELAERLAALHKISKTEAVRRALQHELERARAHPTLVERGIEFARALRASGDRQAARPADKPFIDSLYEER</sequence>
<reference evidence="3" key="1">
    <citation type="submission" date="2017-05" db="EMBL/GenBank/DDBJ databases">
        <authorList>
            <person name="Macchi M."/>
            <person name="Festa S."/>
            <person name="Coppotelli B.M."/>
            <person name="Morelli I.S."/>
        </authorList>
    </citation>
    <scope>NUCLEOTIDE SEQUENCE [LARGE SCALE GENOMIC DNA]</scope>
    <source>
        <strain evidence="3">I</strain>
    </source>
</reference>
<feature type="region of interest" description="Disordered" evidence="1">
    <location>
        <begin position="60"/>
        <end position="81"/>
    </location>
</feature>
<organism evidence="2 3">
    <name type="scientific">Inquilinus limosus</name>
    <dbReference type="NCBI Taxonomy" id="171674"/>
    <lineage>
        <taxon>Bacteria</taxon>
        <taxon>Pseudomonadati</taxon>
        <taxon>Pseudomonadota</taxon>
        <taxon>Alphaproteobacteria</taxon>
        <taxon>Rhodospirillales</taxon>
        <taxon>Rhodospirillaceae</taxon>
        <taxon>Inquilinus</taxon>
    </lineage>
</organism>
<evidence type="ECO:0000313" key="3">
    <source>
        <dbReference type="Proteomes" id="UP000196655"/>
    </source>
</evidence>
<dbReference type="Pfam" id="PF07704">
    <property type="entry name" value="PSK_trans_fac"/>
    <property type="match status" value="1"/>
</dbReference>
<evidence type="ECO:0000313" key="2">
    <source>
        <dbReference type="EMBL" id="OWJ58660.1"/>
    </source>
</evidence>
<name>A0A211Z089_9PROT</name>
<dbReference type="RefSeq" id="WP_088157111.1">
    <property type="nucleotide sequence ID" value="NZ_NHON01000129.1"/>
</dbReference>
<accession>A0A211Z089</accession>
<evidence type="ECO:0000256" key="1">
    <source>
        <dbReference type="SAM" id="MobiDB-lite"/>
    </source>
</evidence>
<dbReference type="Proteomes" id="UP000196655">
    <property type="component" value="Unassembled WGS sequence"/>
</dbReference>
<dbReference type="AlphaFoldDB" id="A0A211Z089"/>